<accession>A0ABT9PA81</accession>
<dbReference type="InterPro" id="IPR034660">
    <property type="entry name" value="DinB/YfiT-like"/>
</dbReference>
<evidence type="ECO:0000313" key="2">
    <source>
        <dbReference type="Proteomes" id="UP001235712"/>
    </source>
</evidence>
<dbReference type="NCBIfam" id="TIGR03086">
    <property type="entry name" value="TIGR03086 family metal-binding protein"/>
    <property type="match status" value="1"/>
</dbReference>
<protein>
    <submittedName>
        <fullName evidence="1">Uncharacterized protein (TIGR03086 family)</fullName>
    </submittedName>
</protein>
<comment type="caution">
    <text evidence="1">The sequence shown here is derived from an EMBL/GenBank/DDBJ whole genome shotgun (WGS) entry which is preliminary data.</text>
</comment>
<dbReference type="Proteomes" id="UP001235712">
    <property type="component" value="Unassembled WGS sequence"/>
</dbReference>
<dbReference type="EMBL" id="JAUSQZ010000001">
    <property type="protein sequence ID" value="MDP9829601.1"/>
    <property type="molecule type" value="Genomic_DNA"/>
</dbReference>
<organism evidence="1 2">
    <name type="scientific">Kineosporia succinea</name>
    <dbReference type="NCBI Taxonomy" id="84632"/>
    <lineage>
        <taxon>Bacteria</taxon>
        <taxon>Bacillati</taxon>
        <taxon>Actinomycetota</taxon>
        <taxon>Actinomycetes</taxon>
        <taxon>Kineosporiales</taxon>
        <taxon>Kineosporiaceae</taxon>
        <taxon>Kineosporia</taxon>
    </lineage>
</organism>
<reference evidence="1 2" key="1">
    <citation type="submission" date="2023-07" db="EMBL/GenBank/DDBJ databases">
        <title>Sequencing the genomes of 1000 actinobacteria strains.</title>
        <authorList>
            <person name="Klenk H.-P."/>
        </authorList>
    </citation>
    <scope>NUCLEOTIDE SEQUENCE [LARGE SCALE GENOMIC DNA]</scope>
    <source>
        <strain evidence="1 2">DSM 44388</strain>
    </source>
</reference>
<dbReference type="SUPFAM" id="SSF109854">
    <property type="entry name" value="DinB/YfiT-like putative metalloenzymes"/>
    <property type="match status" value="1"/>
</dbReference>
<dbReference type="InterPro" id="IPR017517">
    <property type="entry name" value="Maleyloyr_isom"/>
</dbReference>
<dbReference type="RefSeq" id="WP_307247932.1">
    <property type="nucleotide sequence ID" value="NZ_JAUSQZ010000001.1"/>
</dbReference>
<evidence type="ECO:0000313" key="1">
    <source>
        <dbReference type="EMBL" id="MDP9829601.1"/>
    </source>
</evidence>
<gene>
    <name evidence="1" type="ORF">J2S57_005350</name>
</gene>
<proteinExistence type="predicted"/>
<keyword evidence="2" id="KW-1185">Reference proteome</keyword>
<dbReference type="InterPro" id="IPR017520">
    <property type="entry name" value="CHP03086"/>
</dbReference>
<sequence>MIDPVLAELARLNNAIPPEADKWPTPCDDFDVIQLRRHLLGWLGYFDAAFTDPDGDQRPDPSAFTGPAVFEPVIQRLTSKIRSAASTGLASSTVNVPLLGGAYPGHAVFDLLLVEVLGHGWDLARATGQTWQPDAETCEHALTVLHGLIQPEYRAPGMPFRPEVAVSAESPALDRLVAFTGRNPAWTPPAL</sequence>
<name>A0ABT9PA81_9ACTN</name>
<dbReference type="NCBIfam" id="TIGR03083">
    <property type="entry name" value="maleylpyruvate isomerase family mycothiol-dependent enzyme"/>
    <property type="match status" value="1"/>
</dbReference>